<feature type="transmembrane region" description="Helical" evidence="1">
    <location>
        <begin position="83"/>
        <end position="111"/>
    </location>
</feature>
<feature type="transmembrane region" description="Helical" evidence="1">
    <location>
        <begin position="49"/>
        <end position="71"/>
    </location>
</feature>
<gene>
    <name evidence="2" type="ORF">EZV61_16645</name>
</gene>
<sequence length="151" mass="17421">MYIWKVSPLIEELKTNGLSQKEQLKYFLTYSILLILATDPLLYFDFEYVVFDALDSVVATAITIIGILYCYKINEEADGNDFILRFITLGLPITMRFIVLVIIVTFVYYFFIGSSDPEIITTTLIDVVLSAIFISVYYYYFATKLKKFGNS</sequence>
<feature type="transmembrane region" description="Helical" evidence="1">
    <location>
        <begin position="123"/>
        <end position="141"/>
    </location>
</feature>
<protein>
    <recommendedName>
        <fullName evidence="4">DUF1232 domain-containing protein</fullName>
    </recommendedName>
</protein>
<reference evidence="2 3" key="1">
    <citation type="submission" date="2019-02" db="EMBL/GenBank/DDBJ databases">
        <title>Corallincola luteus sp. nov., a marine bacterium isolated from surface sediment of Bohai Sea in China.</title>
        <authorList>
            <person name="Ren Q."/>
        </authorList>
    </citation>
    <scope>NUCLEOTIDE SEQUENCE [LARGE SCALE GENOMIC DNA]</scope>
    <source>
        <strain evidence="2 3">DASS28</strain>
    </source>
</reference>
<dbReference type="EMBL" id="SJXE01000010">
    <property type="protein sequence ID" value="TCI01893.1"/>
    <property type="molecule type" value="Genomic_DNA"/>
</dbReference>
<name>A0ABY2AJJ4_9GAMM</name>
<keyword evidence="1" id="KW-0472">Membrane</keyword>
<keyword evidence="3" id="KW-1185">Reference proteome</keyword>
<comment type="caution">
    <text evidence="2">The sequence shown here is derived from an EMBL/GenBank/DDBJ whole genome shotgun (WGS) entry which is preliminary data.</text>
</comment>
<evidence type="ECO:0008006" key="4">
    <source>
        <dbReference type="Google" id="ProtNLM"/>
    </source>
</evidence>
<keyword evidence="1" id="KW-1133">Transmembrane helix</keyword>
<accession>A0ABY2AJJ4</accession>
<evidence type="ECO:0000313" key="2">
    <source>
        <dbReference type="EMBL" id="TCI01893.1"/>
    </source>
</evidence>
<organism evidence="2 3">
    <name type="scientific">Corallincola luteus</name>
    <dbReference type="NCBI Taxonomy" id="1775177"/>
    <lineage>
        <taxon>Bacteria</taxon>
        <taxon>Pseudomonadati</taxon>
        <taxon>Pseudomonadota</taxon>
        <taxon>Gammaproteobacteria</taxon>
        <taxon>Alteromonadales</taxon>
        <taxon>Psychromonadaceae</taxon>
        <taxon>Corallincola</taxon>
    </lineage>
</organism>
<keyword evidence="1" id="KW-0812">Transmembrane</keyword>
<evidence type="ECO:0000313" key="3">
    <source>
        <dbReference type="Proteomes" id="UP000292554"/>
    </source>
</evidence>
<evidence type="ECO:0000256" key="1">
    <source>
        <dbReference type="SAM" id="Phobius"/>
    </source>
</evidence>
<feature type="transmembrane region" description="Helical" evidence="1">
    <location>
        <begin position="24"/>
        <end position="43"/>
    </location>
</feature>
<proteinExistence type="predicted"/>
<dbReference type="RefSeq" id="WP_131417078.1">
    <property type="nucleotide sequence ID" value="NZ_SJXE01000010.1"/>
</dbReference>
<dbReference type="Proteomes" id="UP000292554">
    <property type="component" value="Unassembled WGS sequence"/>
</dbReference>